<dbReference type="NCBIfam" id="TIGR00413">
    <property type="entry name" value="rlpA"/>
    <property type="match status" value="1"/>
</dbReference>
<dbReference type="PANTHER" id="PTHR34183">
    <property type="entry name" value="ENDOLYTIC PEPTIDOGLYCAN TRANSGLYCOSYLASE RLPA"/>
    <property type="match status" value="1"/>
</dbReference>
<gene>
    <name evidence="3" type="primary">rlpA</name>
    <name evidence="7" type="ORF">C8N35_105236</name>
</gene>
<evidence type="ECO:0000256" key="3">
    <source>
        <dbReference type="HAMAP-Rule" id="MF_02071"/>
    </source>
</evidence>
<feature type="domain" description="RlpA-like protein double-psi beta-barrel" evidence="6">
    <location>
        <begin position="103"/>
        <end position="191"/>
    </location>
</feature>
<protein>
    <recommendedName>
        <fullName evidence="3">Endolytic peptidoglycan transglycosylase RlpA</fullName>
        <ecNumber evidence="3">4.2.2.-</ecNumber>
    </recommendedName>
</protein>
<dbReference type="OrthoDB" id="9779128at2"/>
<dbReference type="EMBL" id="QAYG01000005">
    <property type="protein sequence ID" value="PTW60232.1"/>
    <property type="molecule type" value="Genomic_DNA"/>
</dbReference>
<dbReference type="SUPFAM" id="SSF50685">
    <property type="entry name" value="Barwin-like endoglucanases"/>
    <property type="match status" value="1"/>
</dbReference>
<keyword evidence="1 3" id="KW-0456">Lyase</keyword>
<accession>A0A2T5V900</accession>
<dbReference type="GO" id="GO:0000270">
    <property type="term" value="P:peptidoglycan metabolic process"/>
    <property type="evidence" value="ECO:0007669"/>
    <property type="project" value="UniProtKB-UniRule"/>
</dbReference>
<dbReference type="GO" id="GO:0071555">
    <property type="term" value="P:cell wall organization"/>
    <property type="evidence" value="ECO:0007669"/>
    <property type="project" value="UniProtKB-KW"/>
</dbReference>
<dbReference type="HAMAP" id="MF_02071">
    <property type="entry name" value="RlpA"/>
    <property type="match status" value="1"/>
</dbReference>
<evidence type="ECO:0000259" key="6">
    <source>
        <dbReference type="Pfam" id="PF03330"/>
    </source>
</evidence>
<dbReference type="AlphaFoldDB" id="A0A2T5V900"/>
<dbReference type="Gene3D" id="2.40.40.10">
    <property type="entry name" value="RlpA-like domain"/>
    <property type="match status" value="1"/>
</dbReference>
<evidence type="ECO:0000256" key="1">
    <source>
        <dbReference type="ARBA" id="ARBA00023239"/>
    </source>
</evidence>
<sequence>MTDANDPLNGIGNGRAATRRDGLRKLLNSATILAACLALAACATAPTAKNKFDPKKYGVKGSPRVVSQGKAVPKGGGRYLVGKPYKIAGKWYRPDLDTDYDKVGLASWYGPTFHGRMTANGEIFDKNALTAAHPTMPLPSYARVTNLKNGRSMIVRVNDRGPFHGNRVIDLSSRVADMLDFKSKGTAKVRVQYVGRARMDGRDQQYLLASYHGPGGVTPGGTMPGTMLAMAEPPAAVVGPAPVPPERPILTASTAYDVAFDPAQSYESATTGVTIASNSGPYGTGAAFQPSIQGGSQTMMGYQSTVQPASYETPILPPVPTGAKTSYAAESRIDAAYGVLEQMGGGVAPRQLASNDQDRR</sequence>
<dbReference type="EC" id="4.2.2.-" evidence="3"/>
<evidence type="ECO:0000313" key="7">
    <source>
        <dbReference type="EMBL" id="PTW60232.1"/>
    </source>
</evidence>
<reference evidence="7 8" key="1">
    <citation type="submission" date="2018-04" db="EMBL/GenBank/DDBJ databases">
        <title>Genomic Encyclopedia of Archaeal and Bacterial Type Strains, Phase II (KMG-II): from individual species to whole genera.</title>
        <authorList>
            <person name="Goeker M."/>
        </authorList>
    </citation>
    <scope>NUCLEOTIDE SEQUENCE [LARGE SCALE GENOMIC DNA]</scope>
    <source>
        <strain evidence="7 8">DSM 23382</strain>
    </source>
</reference>
<keyword evidence="5" id="KW-0472">Membrane</keyword>
<feature type="transmembrane region" description="Helical" evidence="5">
    <location>
        <begin position="26"/>
        <end position="46"/>
    </location>
</feature>
<dbReference type="Pfam" id="PF03330">
    <property type="entry name" value="DPBB_1"/>
    <property type="match status" value="1"/>
</dbReference>
<keyword evidence="5" id="KW-1133">Transmembrane helix</keyword>
<dbReference type="InterPro" id="IPR036908">
    <property type="entry name" value="RlpA-like_sf"/>
</dbReference>
<keyword evidence="2 3" id="KW-0961">Cell wall biogenesis/degradation</keyword>
<evidence type="ECO:0000313" key="8">
    <source>
        <dbReference type="Proteomes" id="UP000244081"/>
    </source>
</evidence>
<dbReference type="GO" id="GO:0008932">
    <property type="term" value="F:lytic endotransglycosylase activity"/>
    <property type="evidence" value="ECO:0007669"/>
    <property type="project" value="UniProtKB-UniRule"/>
</dbReference>
<keyword evidence="5" id="KW-0812">Transmembrane</keyword>
<dbReference type="CDD" id="cd22268">
    <property type="entry name" value="DPBB_RlpA-like"/>
    <property type="match status" value="1"/>
</dbReference>
<comment type="similarity">
    <text evidence="3 4">Belongs to the RlpA family.</text>
</comment>
<organism evidence="7 8">
    <name type="scientific">Breoghania corrubedonensis</name>
    <dbReference type="NCBI Taxonomy" id="665038"/>
    <lineage>
        <taxon>Bacteria</taxon>
        <taxon>Pseudomonadati</taxon>
        <taxon>Pseudomonadota</taxon>
        <taxon>Alphaproteobacteria</taxon>
        <taxon>Hyphomicrobiales</taxon>
        <taxon>Stappiaceae</taxon>
        <taxon>Breoghania</taxon>
    </lineage>
</organism>
<dbReference type="PANTHER" id="PTHR34183:SF1">
    <property type="entry name" value="ENDOLYTIC PEPTIDOGLYCAN TRANSGLYCOSYLASE RLPA"/>
    <property type="match status" value="1"/>
</dbReference>
<evidence type="ECO:0000256" key="2">
    <source>
        <dbReference type="ARBA" id="ARBA00023316"/>
    </source>
</evidence>
<proteinExistence type="inferred from homology"/>
<comment type="function">
    <text evidence="3">Lytic transglycosylase with a strong preference for naked glycan strands that lack stem peptides.</text>
</comment>
<comment type="caution">
    <text evidence="7">The sequence shown here is derived from an EMBL/GenBank/DDBJ whole genome shotgun (WGS) entry which is preliminary data.</text>
</comment>
<name>A0A2T5V900_9HYPH</name>
<evidence type="ECO:0000256" key="5">
    <source>
        <dbReference type="SAM" id="Phobius"/>
    </source>
</evidence>
<dbReference type="InterPro" id="IPR034718">
    <property type="entry name" value="RlpA"/>
</dbReference>
<dbReference type="InterPro" id="IPR009009">
    <property type="entry name" value="RlpA-like_DPBB"/>
</dbReference>
<dbReference type="Proteomes" id="UP000244081">
    <property type="component" value="Unassembled WGS sequence"/>
</dbReference>
<keyword evidence="7" id="KW-0449">Lipoprotein</keyword>
<evidence type="ECO:0000256" key="4">
    <source>
        <dbReference type="RuleBase" id="RU003495"/>
    </source>
</evidence>
<dbReference type="InterPro" id="IPR012997">
    <property type="entry name" value="RplA"/>
</dbReference>
<keyword evidence="8" id="KW-1185">Reference proteome</keyword>